<protein>
    <submittedName>
        <fullName evidence="4">VanZ family protein</fullName>
    </submittedName>
</protein>
<accession>A0AB39TRX1</accession>
<name>A0AB39TRX1_9ACTN</name>
<dbReference type="AlphaFoldDB" id="A0AB39TRX1"/>
<evidence type="ECO:0000313" key="4">
    <source>
        <dbReference type="EMBL" id="XDQ82045.1"/>
    </source>
</evidence>
<evidence type="ECO:0000256" key="2">
    <source>
        <dbReference type="SAM" id="Phobius"/>
    </source>
</evidence>
<feature type="transmembrane region" description="Helical" evidence="2">
    <location>
        <begin position="86"/>
        <end position="102"/>
    </location>
</feature>
<feature type="transmembrane region" description="Helical" evidence="2">
    <location>
        <begin position="137"/>
        <end position="157"/>
    </location>
</feature>
<dbReference type="Pfam" id="PF04892">
    <property type="entry name" value="VanZ"/>
    <property type="match status" value="1"/>
</dbReference>
<sequence length="347" mass="35009">MIEAALDGTPALFPVFAVLGLLLGAGAGWLARRRGAPVAVAVLWGLSLAGELAVTLTPTTSEVSGRATCAIGASAWNELLATQGKLNIALFVPLAAFGVLLFRRPVTVLAGCAVLSAGTEAAQALLRTGRACDATDFLDNTAGAVLGVLLGVGWLMARRARPAGSLRDLWQGAVVGGVGLAAVGLVLHLGVRVYSGDPGLAAPPSDDIVTAQRVAEGLFGPQARVSTTTSSDPTLPPQVMDVTTDRGTFRIEQPSGRLLAAAAEDDRAGAALAPEQVVAAGTAFAQTWFADRIAGLTPVVTPAGSNGADRRLSYRRPADPAGPAGAAAVRVDVTVSAAGRVLAAEAS</sequence>
<feature type="transmembrane region" description="Helical" evidence="2">
    <location>
        <begin position="169"/>
        <end position="191"/>
    </location>
</feature>
<feature type="domain" description="VanZ-like" evidence="3">
    <location>
        <begin position="84"/>
        <end position="150"/>
    </location>
</feature>
<feature type="transmembrane region" description="Helical" evidence="2">
    <location>
        <begin position="107"/>
        <end position="125"/>
    </location>
</feature>
<feature type="compositionally biased region" description="Basic and acidic residues" evidence="1">
    <location>
        <begin position="308"/>
        <end position="318"/>
    </location>
</feature>
<dbReference type="RefSeq" id="WP_369184575.1">
    <property type="nucleotide sequence ID" value="NZ_CP163445.1"/>
</dbReference>
<feature type="transmembrane region" description="Helical" evidence="2">
    <location>
        <begin position="38"/>
        <end position="56"/>
    </location>
</feature>
<keyword evidence="2" id="KW-0472">Membrane</keyword>
<evidence type="ECO:0000256" key="1">
    <source>
        <dbReference type="SAM" id="MobiDB-lite"/>
    </source>
</evidence>
<feature type="region of interest" description="Disordered" evidence="1">
    <location>
        <begin position="304"/>
        <end position="326"/>
    </location>
</feature>
<keyword evidence="2" id="KW-0812">Transmembrane</keyword>
<keyword evidence="2" id="KW-1133">Transmembrane helix</keyword>
<dbReference type="InterPro" id="IPR006976">
    <property type="entry name" value="VanZ-like"/>
</dbReference>
<gene>
    <name evidence="4" type="ORF">AB2U05_28015</name>
</gene>
<organism evidence="4">
    <name type="scientific">Streptomyces sp. Y1</name>
    <dbReference type="NCBI Taxonomy" id="3238634"/>
    <lineage>
        <taxon>Bacteria</taxon>
        <taxon>Bacillati</taxon>
        <taxon>Actinomycetota</taxon>
        <taxon>Actinomycetes</taxon>
        <taxon>Kitasatosporales</taxon>
        <taxon>Streptomycetaceae</taxon>
        <taxon>Streptomyces</taxon>
    </lineage>
</organism>
<reference evidence="4" key="1">
    <citation type="submission" date="2024-07" db="EMBL/GenBank/DDBJ databases">
        <authorList>
            <person name="Yu S.T."/>
        </authorList>
    </citation>
    <scope>NUCLEOTIDE SEQUENCE</scope>
    <source>
        <strain evidence="4">Y1</strain>
    </source>
</reference>
<evidence type="ECO:0000259" key="3">
    <source>
        <dbReference type="Pfam" id="PF04892"/>
    </source>
</evidence>
<proteinExistence type="predicted"/>
<feature type="transmembrane region" description="Helical" evidence="2">
    <location>
        <begin position="12"/>
        <end position="31"/>
    </location>
</feature>
<dbReference type="EMBL" id="CP163445">
    <property type="protein sequence ID" value="XDQ82045.1"/>
    <property type="molecule type" value="Genomic_DNA"/>
</dbReference>